<keyword evidence="2" id="KW-1185">Reference proteome</keyword>
<gene>
    <name evidence="1" type="ORF">HNR51_002661</name>
</gene>
<dbReference type="AlphaFoldDB" id="A0AA40S350"/>
<organism evidence="1 2">
    <name type="scientific">Methylorubrum thiocyanatum</name>
    <dbReference type="NCBI Taxonomy" id="47958"/>
    <lineage>
        <taxon>Bacteria</taxon>
        <taxon>Pseudomonadati</taxon>
        <taxon>Pseudomonadota</taxon>
        <taxon>Alphaproteobacteria</taxon>
        <taxon>Hyphomicrobiales</taxon>
        <taxon>Methylobacteriaceae</taxon>
        <taxon>Methylorubrum</taxon>
    </lineage>
</organism>
<comment type="caution">
    <text evidence="1">The sequence shown here is derived from an EMBL/GenBank/DDBJ whole genome shotgun (WGS) entry which is preliminary data.</text>
</comment>
<dbReference type="GO" id="GO:0005840">
    <property type="term" value="C:ribosome"/>
    <property type="evidence" value="ECO:0007669"/>
    <property type="project" value="UniProtKB-KW"/>
</dbReference>
<name>A0AA40S350_9HYPH</name>
<evidence type="ECO:0000313" key="2">
    <source>
        <dbReference type="Proteomes" id="UP000543554"/>
    </source>
</evidence>
<keyword evidence="1" id="KW-0687">Ribonucleoprotein</keyword>
<evidence type="ECO:0000313" key="1">
    <source>
        <dbReference type="EMBL" id="MBA8913578.1"/>
    </source>
</evidence>
<dbReference type="Proteomes" id="UP000543554">
    <property type="component" value="Unassembled WGS sequence"/>
</dbReference>
<protein>
    <submittedName>
        <fullName evidence="1">Ribosomal protein S19E (S16A)</fullName>
    </submittedName>
</protein>
<sequence>MESHRMRSILRQILVVFLLPKAISYLRRRYGGGRAAGHHRSY</sequence>
<keyword evidence="1" id="KW-0689">Ribosomal protein</keyword>
<proteinExistence type="predicted"/>
<dbReference type="RefSeq" id="WP_276508070.1">
    <property type="nucleotide sequence ID" value="NZ_BPRF01000015.1"/>
</dbReference>
<accession>A0AA40S350</accession>
<dbReference type="EMBL" id="JACJIB010000004">
    <property type="protein sequence ID" value="MBA8913578.1"/>
    <property type="molecule type" value="Genomic_DNA"/>
</dbReference>
<reference evidence="1 2" key="1">
    <citation type="submission" date="2020-08" db="EMBL/GenBank/DDBJ databases">
        <title>Genomic Encyclopedia of Type Strains, Phase IV (KMG-IV): sequencing the most valuable type-strain genomes for metagenomic binning, comparative biology and taxonomic classification.</title>
        <authorList>
            <person name="Goeker M."/>
        </authorList>
    </citation>
    <scope>NUCLEOTIDE SEQUENCE [LARGE SCALE GENOMIC DNA]</scope>
    <source>
        <strain evidence="1 2">DSM 11490</strain>
    </source>
</reference>